<keyword evidence="2" id="KW-0812">Transmembrane</keyword>
<feature type="repeat" description="TPR" evidence="1">
    <location>
        <begin position="185"/>
        <end position="218"/>
    </location>
</feature>
<dbReference type="Proteomes" id="UP000006052">
    <property type="component" value="Chromosome"/>
</dbReference>
<dbReference type="HOGENOM" id="CLU_494061_0_0_10"/>
<dbReference type="EMBL" id="CP003274">
    <property type="protein sequence ID" value="AFL78427.1"/>
    <property type="molecule type" value="Genomic_DNA"/>
</dbReference>
<feature type="transmembrane region" description="Helical" evidence="2">
    <location>
        <begin position="367"/>
        <end position="389"/>
    </location>
</feature>
<dbReference type="Gene3D" id="1.25.40.10">
    <property type="entry name" value="Tetratricopeptide repeat domain"/>
    <property type="match status" value="1"/>
</dbReference>
<keyword evidence="2" id="KW-0472">Membrane</keyword>
<dbReference type="PATRIC" id="fig|679935.3.peg.2059"/>
<dbReference type="eggNOG" id="COG0457">
    <property type="taxonomic scope" value="Bacteria"/>
</dbReference>
<dbReference type="RefSeq" id="WP_014775773.1">
    <property type="nucleotide sequence ID" value="NC_018011.1"/>
</dbReference>
<evidence type="ECO:0000256" key="1">
    <source>
        <dbReference type="PROSITE-ProRule" id="PRU00339"/>
    </source>
</evidence>
<dbReference type="STRING" id="679935.Alfi_2135"/>
<evidence type="ECO:0000313" key="3">
    <source>
        <dbReference type="EMBL" id="AFL78427.1"/>
    </source>
</evidence>
<organism evidence="3 4">
    <name type="scientific">Alistipes finegoldii (strain DSM 17242 / JCM 16770 / CCUG 46020 / CIP 107999 / KCTC 15236 / AHN 2437)</name>
    <dbReference type="NCBI Taxonomy" id="679935"/>
    <lineage>
        <taxon>Bacteria</taxon>
        <taxon>Pseudomonadati</taxon>
        <taxon>Bacteroidota</taxon>
        <taxon>Bacteroidia</taxon>
        <taxon>Bacteroidales</taxon>
        <taxon>Rikenellaceae</taxon>
        <taxon>Alistipes</taxon>
    </lineage>
</organism>
<evidence type="ECO:0000256" key="2">
    <source>
        <dbReference type="SAM" id="Phobius"/>
    </source>
</evidence>
<reference evidence="4" key="1">
    <citation type="journal article" date="2013" name="Stand. Genomic Sci.">
        <title>Complete genome sequence of the bile-resistant pigment-producing anaerobe Alistipes finegoldii type strain (AHN2437(T)).</title>
        <authorList>
            <person name="Mavromatis K."/>
            <person name="Stackebrandt E."/>
            <person name="Munk C."/>
            <person name="Lapidus A."/>
            <person name="Nolan M."/>
            <person name="Lucas S."/>
            <person name="Hammon N."/>
            <person name="Deshpande S."/>
            <person name="Cheng J.F."/>
            <person name="Tapia R."/>
            <person name="Goodwin L.A."/>
            <person name="Pitluck S."/>
            <person name="Liolios K."/>
            <person name="Pagani I."/>
            <person name="Ivanova N."/>
            <person name="Mikhailova N."/>
            <person name="Huntemann M."/>
            <person name="Pati A."/>
            <person name="Chen A."/>
            <person name="Palaniappan K."/>
            <person name="Land M."/>
            <person name="Hauser L."/>
            <person name="Rohde M."/>
            <person name="Gronow S."/>
            <person name="Goker M."/>
            <person name="Detter J.C."/>
            <person name="Bristow J."/>
            <person name="Eisen J.A."/>
            <person name="Markowitz V."/>
            <person name="Hugenholtz P."/>
            <person name="Kyrpides N.C."/>
            <person name="Klenk H.P."/>
            <person name="Woyke T."/>
        </authorList>
    </citation>
    <scope>NUCLEOTIDE SEQUENCE</scope>
    <source>
        <strain evidence="4">DSM 17242 / JCM 16770 / AHN 2437 / CCUG 46020 / CIP 107999</strain>
    </source>
</reference>
<dbReference type="InterPro" id="IPR019734">
    <property type="entry name" value="TPR_rpt"/>
</dbReference>
<accession>I3YN59</accession>
<keyword evidence="1" id="KW-0802">TPR repeat</keyword>
<dbReference type="InterPro" id="IPR011990">
    <property type="entry name" value="TPR-like_helical_dom_sf"/>
</dbReference>
<name>I3YN59_ALIFI</name>
<protein>
    <submittedName>
        <fullName evidence="3">Tetratricopeptide repeat protein</fullName>
    </submittedName>
</protein>
<evidence type="ECO:0000313" key="4">
    <source>
        <dbReference type="Proteomes" id="UP000006052"/>
    </source>
</evidence>
<dbReference type="SMART" id="SM00028">
    <property type="entry name" value="TPR"/>
    <property type="match status" value="3"/>
</dbReference>
<dbReference type="PROSITE" id="PS50005">
    <property type="entry name" value="TPR"/>
    <property type="match status" value="1"/>
</dbReference>
<sequence length="558" mass="64582">MINGTNRILTIIILIIGISTGCSGNKTVESQLSRAEQVMQSLPDSALRIIENIDTDDISRRSTRARYALLYSQALDKNYIDQTNDSLIRIAGKYYRSQGNIRAQVLTGYYHSRILCNNGDYTRALLLLLRIEDKAQELNDPYLLGMLYHQISEIYTTRYDYPNKLKFAQQAYDSYLSAGLKNHCGYALFDIGEAYFNLEDYDNAFENYKKSLYIAIEEQDSVMQRSCLSNIAMACVGQREPENAIAALWQIKQQLHEDWDDQEYISMANAYLIANRLDSAQYYLNMAEIRHDDDPIAIARLKSAAARIHIRTRELTKAATEFQYCLSAQDSLFRIALQESYASLHRDYLDKRQRVAHRMLLIMRQRIWLASALFITIILFVGFIAFVNFRKRQLTVAKYMSAIEDINNAKKILMVKLDSQQQSDTTELRRIIKDRYSVIDQLASTYYERQGMDEQKAIYNKVKNLLDSYASDEKGKQEIERIVNLCYDNVMQKVREELPTLKDWERDLLCYVYAGFSLRVISVFTGDSINYVAVKKSRLKTKIAESDAPSKDFFISLI</sequence>
<dbReference type="PROSITE" id="PS51257">
    <property type="entry name" value="PROKAR_LIPOPROTEIN"/>
    <property type="match status" value="1"/>
</dbReference>
<dbReference type="GeneID" id="79838735"/>
<proteinExistence type="predicted"/>
<gene>
    <name evidence="3" type="ordered locus">Alfi_2135</name>
</gene>
<dbReference type="AlphaFoldDB" id="I3YN59"/>
<dbReference type="KEGG" id="afd:Alfi_2135"/>
<dbReference type="SUPFAM" id="SSF48452">
    <property type="entry name" value="TPR-like"/>
    <property type="match status" value="1"/>
</dbReference>
<keyword evidence="2" id="KW-1133">Transmembrane helix</keyword>